<evidence type="ECO:0000313" key="1">
    <source>
        <dbReference type="EMBL" id="SBS36262.1"/>
    </source>
</evidence>
<protein>
    <submittedName>
        <fullName evidence="1">Uncharacterized protein</fullName>
    </submittedName>
</protein>
<sequence>MSGLPVQELTESYGLTKDDVILSKPFTINELQRVLRFYP</sequence>
<accession>A0A1A8TT91</accession>
<dbReference type="Proteomes" id="UP000092627">
    <property type="component" value="Unassembled WGS sequence"/>
</dbReference>
<proteinExistence type="predicted"/>
<organism evidence="1 2">
    <name type="scientific">Marinomonas aquimarina</name>
    <dbReference type="NCBI Taxonomy" id="295068"/>
    <lineage>
        <taxon>Bacteria</taxon>
        <taxon>Pseudomonadati</taxon>
        <taxon>Pseudomonadota</taxon>
        <taxon>Gammaproteobacteria</taxon>
        <taxon>Oceanospirillales</taxon>
        <taxon>Oceanospirillaceae</taxon>
        <taxon>Marinomonas</taxon>
    </lineage>
</organism>
<dbReference type="EMBL" id="FLOC01000029">
    <property type="protein sequence ID" value="SBS36262.1"/>
    <property type="molecule type" value="Genomic_DNA"/>
</dbReference>
<name>A0A1A8TT91_9GAMM</name>
<dbReference type="AlphaFoldDB" id="A0A1A8TT91"/>
<reference evidence="1 2" key="1">
    <citation type="submission" date="2016-06" db="EMBL/GenBank/DDBJ databases">
        <authorList>
            <person name="Kjaerup R.B."/>
            <person name="Dalgaard T.S."/>
            <person name="Juul-Madsen H.R."/>
        </authorList>
    </citation>
    <scope>NUCLEOTIDE SEQUENCE [LARGE SCALE GENOMIC DNA]</scope>
    <source>
        <strain evidence="1 2">CECT 5080</strain>
    </source>
</reference>
<evidence type="ECO:0000313" key="2">
    <source>
        <dbReference type="Proteomes" id="UP000092627"/>
    </source>
</evidence>
<gene>
    <name evidence="1" type="ORF">MAQ5080_03408</name>
</gene>
<keyword evidence="2" id="KW-1185">Reference proteome</keyword>